<dbReference type="InterPro" id="IPR002797">
    <property type="entry name" value="Polysacc_synth"/>
</dbReference>
<evidence type="ECO:0000256" key="6">
    <source>
        <dbReference type="SAM" id="Phobius"/>
    </source>
</evidence>
<evidence type="ECO:0000256" key="4">
    <source>
        <dbReference type="ARBA" id="ARBA00022989"/>
    </source>
</evidence>
<dbReference type="PANTHER" id="PTHR30250:SF11">
    <property type="entry name" value="O-ANTIGEN TRANSPORTER-RELATED"/>
    <property type="match status" value="1"/>
</dbReference>
<keyword evidence="4 6" id="KW-1133">Transmembrane helix</keyword>
<name>A0A1T5DP00_9SPHI</name>
<evidence type="ECO:0000256" key="1">
    <source>
        <dbReference type="ARBA" id="ARBA00004651"/>
    </source>
</evidence>
<feature type="transmembrane region" description="Helical" evidence="6">
    <location>
        <begin position="274"/>
        <end position="294"/>
    </location>
</feature>
<feature type="transmembrane region" description="Helical" evidence="6">
    <location>
        <begin position="390"/>
        <end position="410"/>
    </location>
</feature>
<feature type="transmembrane region" description="Helical" evidence="6">
    <location>
        <begin position="12"/>
        <end position="33"/>
    </location>
</feature>
<dbReference type="AlphaFoldDB" id="A0A1T5DP00"/>
<feature type="transmembrane region" description="Helical" evidence="6">
    <location>
        <begin position="39"/>
        <end position="60"/>
    </location>
</feature>
<protein>
    <submittedName>
        <fullName evidence="7">Membrane protein involved in the export of O-antigen and teichoic acid</fullName>
    </submittedName>
</protein>
<accession>A0A1T5DP00</accession>
<proteinExistence type="predicted"/>
<evidence type="ECO:0000256" key="2">
    <source>
        <dbReference type="ARBA" id="ARBA00022475"/>
    </source>
</evidence>
<evidence type="ECO:0000313" key="7">
    <source>
        <dbReference type="EMBL" id="SKB73335.1"/>
    </source>
</evidence>
<feature type="transmembrane region" description="Helical" evidence="6">
    <location>
        <begin position="449"/>
        <end position="467"/>
    </location>
</feature>
<feature type="transmembrane region" description="Helical" evidence="6">
    <location>
        <begin position="81"/>
        <end position="105"/>
    </location>
</feature>
<dbReference type="RefSeq" id="WP_079642989.1">
    <property type="nucleotide sequence ID" value="NZ_FUZF01000008.1"/>
</dbReference>
<dbReference type="InterPro" id="IPR050833">
    <property type="entry name" value="Poly_Biosynth_Transport"/>
</dbReference>
<feature type="transmembrane region" description="Helical" evidence="6">
    <location>
        <begin position="416"/>
        <end position="437"/>
    </location>
</feature>
<keyword evidence="5 6" id="KW-0472">Membrane</keyword>
<keyword evidence="8" id="KW-1185">Reference proteome</keyword>
<feature type="transmembrane region" description="Helical" evidence="6">
    <location>
        <begin position="125"/>
        <end position="148"/>
    </location>
</feature>
<dbReference type="EMBL" id="FUZF01000008">
    <property type="protein sequence ID" value="SKB73335.1"/>
    <property type="molecule type" value="Genomic_DNA"/>
</dbReference>
<feature type="transmembrane region" description="Helical" evidence="6">
    <location>
        <begin position="201"/>
        <end position="219"/>
    </location>
</feature>
<evidence type="ECO:0000256" key="3">
    <source>
        <dbReference type="ARBA" id="ARBA00022692"/>
    </source>
</evidence>
<reference evidence="8" key="1">
    <citation type="submission" date="2017-02" db="EMBL/GenBank/DDBJ databases">
        <authorList>
            <person name="Varghese N."/>
            <person name="Submissions S."/>
        </authorList>
    </citation>
    <scope>NUCLEOTIDE SEQUENCE [LARGE SCALE GENOMIC DNA]</scope>
    <source>
        <strain evidence="8">DSM 24091</strain>
    </source>
</reference>
<gene>
    <name evidence="7" type="ORF">SAMN05660841_02049</name>
</gene>
<dbReference type="PANTHER" id="PTHR30250">
    <property type="entry name" value="PST FAMILY PREDICTED COLANIC ACID TRANSPORTER"/>
    <property type="match status" value="1"/>
</dbReference>
<sequence>MSVVKRFLSDTLIYGLSTIVARLLNFVLTPLFVKKFETSVYGIFTHMYAWAAFINTFLAFGMETTYFRYLNKVEASEKPKVFNTTFIITLLTTALFLLSMFTFLAPIVRWFAGNGLQELSDYRSYIYFMSLTLAADALAIVPFAKLRAENRPIRYGTIKLINIFVFVGFNLIFLVCIPWLLSYQPALGGSFSWFKEGWVGYVFLSNLIASLVTLILLLPQIKGFSFKLDQTLLRSMLTYSFPIFIANVSFIVNENLDKILLPNLLPGEKGESDLGIYGAIAKIAVFLSIFVQAFRLGAEPFFFSFAKNENAKKVYALIMEYFVIAMMLVMVGLSMNIEWLKYFIEGGDAEQSAKYWSGLNLIPVILFNYVLLGIYMNLSVWYKLSDQTRYGLYISGIGAIITTVLCYLLIPSMSYIGAIIVTSVTYLTMVGLSYFWGQKNYPIPYDLRKMLLYILIGSGLVAINYLFFERSFWTGNILLVLYTLLIFWQEKAFIQRVLKSLVK</sequence>
<feature type="transmembrane region" description="Helical" evidence="6">
    <location>
        <begin position="355"/>
        <end position="378"/>
    </location>
</feature>
<dbReference type="Proteomes" id="UP000190150">
    <property type="component" value="Unassembled WGS sequence"/>
</dbReference>
<dbReference type="GO" id="GO:0005886">
    <property type="term" value="C:plasma membrane"/>
    <property type="evidence" value="ECO:0007669"/>
    <property type="project" value="UniProtKB-SubCell"/>
</dbReference>
<comment type="subcellular location">
    <subcellularLocation>
        <location evidence="1">Cell membrane</location>
        <topology evidence="1">Multi-pass membrane protein</topology>
    </subcellularLocation>
</comment>
<organism evidence="7 8">
    <name type="scientific">Sphingobacterium nematocida</name>
    <dbReference type="NCBI Taxonomy" id="1513896"/>
    <lineage>
        <taxon>Bacteria</taxon>
        <taxon>Pseudomonadati</taxon>
        <taxon>Bacteroidota</taxon>
        <taxon>Sphingobacteriia</taxon>
        <taxon>Sphingobacteriales</taxon>
        <taxon>Sphingobacteriaceae</taxon>
        <taxon>Sphingobacterium</taxon>
    </lineage>
</organism>
<keyword evidence="3 6" id="KW-0812">Transmembrane</keyword>
<feature type="transmembrane region" description="Helical" evidence="6">
    <location>
        <begin position="231"/>
        <end position="252"/>
    </location>
</feature>
<feature type="transmembrane region" description="Helical" evidence="6">
    <location>
        <begin position="473"/>
        <end position="489"/>
    </location>
</feature>
<dbReference type="Pfam" id="PF01943">
    <property type="entry name" value="Polysacc_synt"/>
    <property type="match status" value="1"/>
</dbReference>
<keyword evidence="2" id="KW-1003">Cell membrane</keyword>
<dbReference type="STRING" id="1513896.SAMN05660841_02049"/>
<evidence type="ECO:0000256" key="5">
    <source>
        <dbReference type="ARBA" id="ARBA00023136"/>
    </source>
</evidence>
<evidence type="ECO:0000313" key="8">
    <source>
        <dbReference type="Proteomes" id="UP000190150"/>
    </source>
</evidence>
<feature type="transmembrane region" description="Helical" evidence="6">
    <location>
        <begin position="160"/>
        <end position="181"/>
    </location>
</feature>
<dbReference type="OrthoDB" id="9814608at2"/>
<feature type="transmembrane region" description="Helical" evidence="6">
    <location>
        <begin position="314"/>
        <end position="335"/>
    </location>
</feature>